<evidence type="ECO:0000313" key="4">
    <source>
        <dbReference type="Proteomes" id="UP000809440"/>
    </source>
</evidence>
<evidence type="ECO:0000313" key="1">
    <source>
        <dbReference type="EMBL" id="MBM2415018.1"/>
    </source>
</evidence>
<dbReference type="AlphaFoldDB" id="A0A9Q2P1P9"/>
<evidence type="ECO:0008006" key="5">
    <source>
        <dbReference type="Google" id="ProtNLM"/>
    </source>
</evidence>
<evidence type="ECO:0000313" key="3">
    <source>
        <dbReference type="Proteomes" id="UP000755667"/>
    </source>
</evidence>
<gene>
    <name evidence="1" type="ORF">JQX41_22160</name>
    <name evidence="2" type="ORF">JQX48_22180</name>
</gene>
<dbReference type="Proteomes" id="UP000755667">
    <property type="component" value="Unassembled WGS sequence"/>
</dbReference>
<sequence length="289" mass="33079">MEITHQKVLRNNIVYDMYLDTADQNYVVARWCFQRNLALDFLWNATHCLEKMMKTVLLLNGRSGIRAAGEGQSYGHDLKRLLPEVSALAGDLLPELLIKPTEIDMHWRVETVEQFVGRISANGDAHNRYQVYGYTLNREDLYKFDRVVYAIRRLCCPLDSYLFGNIRHGQPTVTFREQLERQTDYMPHLIGSRFAKLTDAKASEELRHAALNHNLIFAPDYDHGELRCGSSALNPVLGRRILVADEQGATGERAAETVKLADWVIENIALPPSVRSQLREARNRLATRI</sequence>
<keyword evidence="4" id="KW-1185">Reference proteome</keyword>
<accession>A0A9Q2P1P9</accession>
<dbReference type="EMBL" id="JAFBXF010000024">
    <property type="protein sequence ID" value="MBM2419689.1"/>
    <property type="molecule type" value="Genomic_DNA"/>
</dbReference>
<evidence type="ECO:0000313" key="2">
    <source>
        <dbReference type="EMBL" id="MBM2419689.1"/>
    </source>
</evidence>
<organism evidence="1 3">
    <name type="scientific">Marivita cryptomonadis</name>
    <dbReference type="NCBI Taxonomy" id="505252"/>
    <lineage>
        <taxon>Bacteria</taxon>
        <taxon>Pseudomonadati</taxon>
        <taxon>Pseudomonadota</taxon>
        <taxon>Alphaproteobacteria</taxon>
        <taxon>Rhodobacterales</taxon>
        <taxon>Roseobacteraceae</taxon>
        <taxon>Marivita</taxon>
    </lineage>
</organism>
<name>A0A9Q2P1P9_9RHOB</name>
<protein>
    <recommendedName>
        <fullName evidence="5">HEPN domain-containing protein</fullName>
    </recommendedName>
</protein>
<proteinExistence type="predicted"/>
<dbReference type="EMBL" id="JAFBXE010000024">
    <property type="protein sequence ID" value="MBM2415018.1"/>
    <property type="molecule type" value="Genomic_DNA"/>
</dbReference>
<dbReference type="RefSeq" id="WP_138487728.1">
    <property type="nucleotide sequence ID" value="NZ_JAFBWU010000024.1"/>
</dbReference>
<comment type="caution">
    <text evidence="1">The sequence shown here is derived from an EMBL/GenBank/DDBJ whole genome shotgun (WGS) entry which is preliminary data.</text>
</comment>
<dbReference type="Proteomes" id="UP000809440">
    <property type="component" value="Unassembled WGS sequence"/>
</dbReference>
<reference evidence="1 4" key="1">
    <citation type="submission" date="2021-01" db="EMBL/GenBank/DDBJ databases">
        <title>Diatom-associated Roseobacters Show Island Model of Population Structure.</title>
        <authorList>
            <person name="Qu L."/>
            <person name="Feng X."/>
            <person name="Chen Y."/>
            <person name="Li L."/>
            <person name="Wang X."/>
            <person name="Hu Z."/>
            <person name="Wang H."/>
            <person name="Luo H."/>
        </authorList>
    </citation>
    <scope>NUCLEOTIDE SEQUENCE</scope>
    <source>
        <strain evidence="2 4">CC28-63</strain>
        <strain evidence="1">CC28-69</strain>
    </source>
</reference>